<dbReference type="EMBL" id="JAALLH010000001">
    <property type="protein sequence ID" value="NIY62204.1"/>
    <property type="molecule type" value="Genomic_DNA"/>
</dbReference>
<feature type="region of interest" description="Disordered" evidence="1">
    <location>
        <begin position="1"/>
        <end position="39"/>
    </location>
</feature>
<organism evidence="2 3">
    <name type="scientific">Streptomyces malaysiensis</name>
    <dbReference type="NCBI Taxonomy" id="92644"/>
    <lineage>
        <taxon>Bacteria</taxon>
        <taxon>Bacillati</taxon>
        <taxon>Actinomycetota</taxon>
        <taxon>Actinomycetes</taxon>
        <taxon>Kitasatosporales</taxon>
        <taxon>Streptomycetaceae</taxon>
        <taxon>Streptomyces</taxon>
        <taxon>Streptomyces violaceusniger group</taxon>
    </lineage>
</organism>
<gene>
    <name evidence="2" type="ORF">SMALB_0105</name>
</gene>
<name>A0A7X5WWE9_STRMQ</name>
<accession>A0A7X5WWE9</accession>
<reference evidence="2 3" key="1">
    <citation type="submission" date="2020-02" db="EMBL/GenBank/DDBJ databases">
        <title>Streptomyces malaysiensis DSM14702 (JHCC583434, PFL_A843) Genome sequencing and assembly.</title>
        <authorList>
            <person name="Samborskyy M."/>
        </authorList>
    </citation>
    <scope>NUCLEOTIDE SEQUENCE [LARGE SCALE GENOMIC DNA]</scope>
    <source>
        <strain evidence="2 3">DSM 14702</strain>
    </source>
</reference>
<protein>
    <submittedName>
        <fullName evidence="2">Uncharacterized protein</fullName>
    </submittedName>
</protein>
<evidence type="ECO:0000313" key="3">
    <source>
        <dbReference type="Proteomes" id="UP000536624"/>
    </source>
</evidence>
<proteinExistence type="predicted"/>
<sequence>MTMPDYGTRRRGAGHTPSGRRLCAARRPTPPRGSRTLLPRCGAGARPGCACKRRAGSGCRARQMAEHRRFAQGRAGEVPGPVKATDHLTCRVQPGYGITEYVDHPKPIVHGHSAVRRGQPGGAAETVERRSIDRAVPDALGAGRTAEVQVGASPDLLVVAPYGRLSRGSGSTPIRSASS</sequence>
<evidence type="ECO:0000313" key="2">
    <source>
        <dbReference type="EMBL" id="NIY62204.1"/>
    </source>
</evidence>
<comment type="caution">
    <text evidence="2">The sequence shown here is derived from an EMBL/GenBank/DDBJ whole genome shotgun (WGS) entry which is preliminary data.</text>
</comment>
<evidence type="ECO:0000256" key="1">
    <source>
        <dbReference type="SAM" id="MobiDB-lite"/>
    </source>
</evidence>
<dbReference type="AlphaFoldDB" id="A0A7X5WWE9"/>
<dbReference type="Proteomes" id="UP000536624">
    <property type="component" value="Unassembled WGS sequence"/>
</dbReference>